<feature type="domain" description="Flavodoxin-like" evidence="1">
    <location>
        <begin position="5"/>
        <end position="162"/>
    </location>
</feature>
<evidence type="ECO:0000313" key="2">
    <source>
        <dbReference type="EMBL" id="MXQ73080.1"/>
    </source>
</evidence>
<name>A0A6N8U551_9FIRM</name>
<dbReference type="InterPro" id="IPR054633">
    <property type="entry name" value="BilS"/>
</dbReference>
<dbReference type="AlphaFoldDB" id="A0A6N8U551"/>
<gene>
    <name evidence="2" type="ORF">GSF08_03905</name>
</gene>
<dbReference type="SUPFAM" id="SSF52218">
    <property type="entry name" value="Flavoproteins"/>
    <property type="match status" value="1"/>
</dbReference>
<sequence length="167" mass="19123">MSYEIVYKSATGNTLLLAEELRKIWGSADCIYFGEPKASQNLASRIAIGFWTDKGTCSNDLQEYLKQLHQKQIFLFGTAGFGGSSDYFDRILKNVEAWISKDNTIIGTFMCQGRMPQGIRERYQKALEDDPQNQKMRDMIDNFDLASTHPDETDLNHLREILQTIEP</sequence>
<dbReference type="Proteomes" id="UP000434036">
    <property type="component" value="Unassembled WGS sequence"/>
</dbReference>
<dbReference type="InterPro" id="IPR008254">
    <property type="entry name" value="Flavodoxin/NO_synth"/>
</dbReference>
<dbReference type="GO" id="GO:0016651">
    <property type="term" value="F:oxidoreductase activity, acting on NAD(P)H"/>
    <property type="evidence" value="ECO:0007669"/>
    <property type="project" value="UniProtKB-ARBA"/>
</dbReference>
<organism evidence="2 3">
    <name type="scientific">Copranaerobaculum intestinale</name>
    <dbReference type="NCBI Taxonomy" id="2692629"/>
    <lineage>
        <taxon>Bacteria</taxon>
        <taxon>Bacillati</taxon>
        <taxon>Bacillota</taxon>
        <taxon>Erysipelotrichia</taxon>
        <taxon>Erysipelotrichales</taxon>
        <taxon>Erysipelotrichaceae</taxon>
        <taxon>Copranaerobaculum</taxon>
    </lineage>
</organism>
<dbReference type="InterPro" id="IPR029039">
    <property type="entry name" value="Flavoprotein-like_sf"/>
</dbReference>
<dbReference type="RefSeq" id="WP_160624504.1">
    <property type="nucleotide sequence ID" value="NZ_WUUQ01000001.1"/>
</dbReference>
<proteinExistence type="predicted"/>
<evidence type="ECO:0000259" key="1">
    <source>
        <dbReference type="Pfam" id="PF12641"/>
    </source>
</evidence>
<dbReference type="GO" id="GO:0010181">
    <property type="term" value="F:FMN binding"/>
    <property type="evidence" value="ECO:0007669"/>
    <property type="project" value="InterPro"/>
</dbReference>
<keyword evidence="3" id="KW-1185">Reference proteome</keyword>
<comment type="caution">
    <text evidence="2">The sequence shown here is derived from an EMBL/GenBank/DDBJ whole genome shotgun (WGS) entry which is preliminary data.</text>
</comment>
<evidence type="ECO:0000313" key="3">
    <source>
        <dbReference type="Proteomes" id="UP000434036"/>
    </source>
</evidence>
<dbReference type="Gene3D" id="3.40.50.360">
    <property type="match status" value="1"/>
</dbReference>
<reference evidence="2 3" key="1">
    <citation type="submission" date="2019-12" db="EMBL/GenBank/DDBJ databases">
        <authorList>
            <person name="Yang R."/>
        </authorList>
    </citation>
    <scope>NUCLEOTIDE SEQUENCE [LARGE SCALE GENOMIC DNA]</scope>
    <source>
        <strain evidence="2 3">DONG20-135</strain>
    </source>
</reference>
<dbReference type="EMBL" id="WUUQ01000001">
    <property type="protein sequence ID" value="MXQ73080.1"/>
    <property type="molecule type" value="Genomic_DNA"/>
</dbReference>
<accession>A0A6N8U551</accession>
<protein>
    <recommendedName>
        <fullName evidence="1">Flavodoxin-like domain-containing protein</fullName>
    </recommendedName>
</protein>
<reference evidence="2 3" key="2">
    <citation type="submission" date="2020-01" db="EMBL/GenBank/DDBJ databases">
        <title>Clostridiaceae sp. nov. isolated from the gut of human by culturomics.</title>
        <authorList>
            <person name="Chang Y."/>
        </authorList>
    </citation>
    <scope>NUCLEOTIDE SEQUENCE [LARGE SCALE GENOMIC DNA]</scope>
    <source>
        <strain evidence="2 3">DONG20-135</strain>
    </source>
</reference>
<dbReference type="NCBIfam" id="NF045594">
    <property type="entry name" value="flavodox_BilS"/>
    <property type="match status" value="1"/>
</dbReference>
<dbReference type="Pfam" id="PF12641">
    <property type="entry name" value="Flavodoxin_3"/>
    <property type="match status" value="1"/>
</dbReference>